<dbReference type="PANTHER" id="PTHR11066:SF34">
    <property type="entry name" value="ACYL-COENZYME A THIOESTERASE 8"/>
    <property type="match status" value="1"/>
</dbReference>
<dbReference type="GO" id="GO:0047617">
    <property type="term" value="F:fatty acyl-CoA hydrolase activity"/>
    <property type="evidence" value="ECO:0007669"/>
    <property type="project" value="InterPro"/>
</dbReference>
<dbReference type="InterPro" id="IPR049449">
    <property type="entry name" value="TesB_ACOT8-like_N"/>
</dbReference>
<dbReference type="InterPro" id="IPR042171">
    <property type="entry name" value="Acyl-CoA_hotdog"/>
</dbReference>
<keyword evidence="6" id="KW-1185">Reference proteome</keyword>
<comment type="similarity">
    <text evidence="1">Belongs to the C/M/P thioester hydrolase family.</text>
</comment>
<protein>
    <submittedName>
        <fullName evidence="5">Acyl-coenzyme A thioesterase 8</fullName>
    </submittedName>
</protein>
<dbReference type="GO" id="GO:0009062">
    <property type="term" value="P:fatty acid catabolic process"/>
    <property type="evidence" value="ECO:0007669"/>
    <property type="project" value="TreeGrafter"/>
</dbReference>
<gene>
    <name evidence="5" type="ORF">AYI68_g4233</name>
</gene>
<feature type="domain" description="Acyl-CoA thioesterase-like N-terminal HotDog" evidence="4">
    <location>
        <begin position="41"/>
        <end position="124"/>
    </location>
</feature>
<dbReference type="CDD" id="cd03444">
    <property type="entry name" value="Thioesterase_II_repeat1"/>
    <property type="match status" value="1"/>
</dbReference>
<comment type="caution">
    <text evidence="5">The sequence shown here is derived from an EMBL/GenBank/DDBJ whole genome shotgun (WGS) entry which is preliminary data.</text>
</comment>
<dbReference type="STRING" id="133383.A0A1R0GXT8"/>
<organism evidence="5 6">
    <name type="scientific">Smittium mucronatum</name>
    <dbReference type="NCBI Taxonomy" id="133383"/>
    <lineage>
        <taxon>Eukaryota</taxon>
        <taxon>Fungi</taxon>
        <taxon>Fungi incertae sedis</taxon>
        <taxon>Zoopagomycota</taxon>
        <taxon>Kickxellomycotina</taxon>
        <taxon>Harpellomycetes</taxon>
        <taxon>Harpellales</taxon>
        <taxon>Legeriomycetaceae</taxon>
        <taxon>Smittium</taxon>
    </lineage>
</organism>
<proteinExistence type="inferred from homology"/>
<dbReference type="Gene3D" id="2.40.160.210">
    <property type="entry name" value="Acyl-CoA thioesterase, double hotdog domain"/>
    <property type="match status" value="1"/>
</dbReference>
<dbReference type="AlphaFoldDB" id="A0A1R0GXT8"/>
<evidence type="ECO:0000259" key="3">
    <source>
        <dbReference type="Pfam" id="PF02551"/>
    </source>
</evidence>
<reference evidence="5 6" key="1">
    <citation type="journal article" date="2016" name="Mol. Biol. Evol.">
        <title>Genome-Wide Survey of Gut Fungi (Harpellales) Reveals the First Horizontally Transferred Ubiquitin Gene from a Mosquito Host.</title>
        <authorList>
            <person name="Wang Y."/>
            <person name="White M.M."/>
            <person name="Kvist S."/>
            <person name="Moncalvo J.M."/>
        </authorList>
    </citation>
    <scope>NUCLEOTIDE SEQUENCE [LARGE SCALE GENOMIC DNA]</scope>
    <source>
        <strain evidence="5 6">ALG-7-W6</strain>
    </source>
</reference>
<dbReference type="Proteomes" id="UP000187455">
    <property type="component" value="Unassembled WGS sequence"/>
</dbReference>
<name>A0A1R0GXT8_9FUNG</name>
<dbReference type="GO" id="GO:0005782">
    <property type="term" value="C:peroxisomal matrix"/>
    <property type="evidence" value="ECO:0007669"/>
    <property type="project" value="TreeGrafter"/>
</dbReference>
<accession>A0A1R0GXT8</accession>
<dbReference type="Pfam" id="PF02551">
    <property type="entry name" value="Acyl_CoA_thio"/>
    <property type="match status" value="1"/>
</dbReference>
<dbReference type="InterPro" id="IPR025652">
    <property type="entry name" value="TesB_C"/>
</dbReference>
<evidence type="ECO:0000256" key="2">
    <source>
        <dbReference type="ARBA" id="ARBA00022801"/>
    </source>
</evidence>
<dbReference type="SUPFAM" id="SSF54637">
    <property type="entry name" value="Thioesterase/thiol ester dehydrase-isomerase"/>
    <property type="match status" value="2"/>
</dbReference>
<sequence length="345" mass="38280">MTLPRVAEFSSAVPETTKMRAMDAIRMDSVGKNAFESRELWKPAISRGAFGGQMAAQALMAASKTVPPHFSVNSLHSYFLLPGNIEVPILYKVEEIRSGRSFASRSVHAFQSEKKVFTMICSFQVFEKSGVEHQYVMPSVLGPEYYKPELRFEGTRSIFGSSGPSLYELAGNVGVIGRSVTKENLDVDYLSAHPLPEPQANVGESADSPHAFRRWWLKPDYEPSEGENTFVSDQCVLTYFSDFRCLFTTTLPHNLKRGSSTNFGISMMASLDHSIWFHAPFSASEWMLYDLETSRASSGRGYVTGRVFSRDGVLVASVAQEGLLRVTDTGDTVDPVMIKNNPPQI</sequence>
<evidence type="ECO:0000313" key="6">
    <source>
        <dbReference type="Proteomes" id="UP000187455"/>
    </source>
</evidence>
<feature type="domain" description="Acyl-CoA thioesterase 2 C-terminal" evidence="3">
    <location>
        <begin position="230"/>
        <end position="323"/>
    </location>
</feature>
<dbReference type="GO" id="GO:0006637">
    <property type="term" value="P:acyl-CoA metabolic process"/>
    <property type="evidence" value="ECO:0007669"/>
    <property type="project" value="InterPro"/>
</dbReference>
<dbReference type="EMBL" id="LSSL01002270">
    <property type="protein sequence ID" value="OLY81665.1"/>
    <property type="molecule type" value="Genomic_DNA"/>
</dbReference>
<dbReference type="PANTHER" id="PTHR11066">
    <property type="entry name" value="ACYL-COA THIOESTERASE"/>
    <property type="match status" value="1"/>
</dbReference>
<evidence type="ECO:0000313" key="5">
    <source>
        <dbReference type="EMBL" id="OLY81665.1"/>
    </source>
</evidence>
<evidence type="ECO:0000259" key="4">
    <source>
        <dbReference type="Pfam" id="PF13622"/>
    </source>
</evidence>
<dbReference type="InterPro" id="IPR029069">
    <property type="entry name" value="HotDog_dom_sf"/>
</dbReference>
<keyword evidence="2" id="KW-0378">Hydrolase</keyword>
<dbReference type="OrthoDB" id="68328at2759"/>
<dbReference type="CDD" id="cd03445">
    <property type="entry name" value="Thioesterase_II_repeat2"/>
    <property type="match status" value="1"/>
</dbReference>
<dbReference type="Pfam" id="PF13622">
    <property type="entry name" value="4HBT_3"/>
    <property type="match status" value="1"/>
</dbReference>
<dbReference type="InterPro" id="IPR003703">
    <property type="entry name" value="Acyl_CoA_thio"/>
</dbReference>
<evidence type="ECO:0000256" key="1">
    <source>
        <dbReference type="ARBA" id="ARBA00006538"/>
    </source>
</evidence>